<name>A0A0C2SNS5_AMAMK</name>
<dbReference type="OrthoDB" id="3055560at2759"/>
<dbReference type="InterPro" id="IPR052980">
    <property type="entry name" value="Crinkler_effector"/>
</dbReference>
<dbReference type="PANTHER" id="PTHR33129">
    <property type="entry name" value="PROTEIN KINASE DOMAIN-CONTAINING PROTEIN-RELATED"/>
    <property type="match status" value="1"/>
</dbReference>
<reference evidence="1 2" key="1">
    <citation type="submission" date="2014-04" db="EMBL/GenBank/DDBJ databases">
        <title>Evolutionary Origins and Diversification of the Mycorrhizal Mutualists.</title>
        <authorList>
            <consortium name="DOE Joint Genome Institute"/>
            <consortium name="Mycorrhizal Genomics Consortium"/>
            <person name="Kohler A."/>
            <person name="Kuo A."/>
            <person name="Nagy L.G."/>
            <person name="Floudas D."/>
            <person name="Copeland A."/>
            <person name="Barry K.W."/>
            <person name="Cichocki N."/>
            <person name="Veneault-Fourrey C."/>
            <person name="LaButti K."/>
            <person name="Lindquist E.A."/>
            <person name="Lipzen A."/>
            <person name="Lundell T."/>
            <person name="Morin E."/>
            <person name="Murat C."/>
            <person name="Riley R."/>
            <person name="Ohm R."/>
            <person name="Sun H."/>
            <person name="Tunlid A."/>
            <person name="Henrissat B."/>
            <person name="Grigoriev I.V."/>
            <person name="Hibbett D.S."/>
            <person name="Martin F."/>
        </authorList>
    </citation>
    <scope>NUCLEOTIDE SEQUENCE [LARGE SCALE GENOMIC DNA]</scope>
    <source>
        <strain evidence="1 2">Koide BX008</strain>
    </source>
</reference>
<organism evidence="1 2">
    <name type="scientific">Amanita muscaria (strain Koide BX008)</name>
    <dbReference type="NCBI Taxonomy" id="946122"/>
    <lineage>
        <taxon>Eukaryota</taxon>
        <taxon>Fungi</taxon>
        <taxon>Dikarya</taxon>
        <taxon>Basidiomycota</taxon>
        <taxon>Agaricomycotina</taxon>
        <taxon>Agaricomycetes</taxon>
        <taxon>Agaricomycetidae</taxon>
        <taxon>Agaricales</taxon>
        <taxon>Pluteineae</taxon>
        <taxon>Amanitaceae</taxon>
        <taxon>Amanita</taxon>
    </lineage>
</organism>
<evidence type="ECO:0000313" key="2">
    <source>
        <dbReference type="Proteomes" id="UP000054549"/>
    </source>
</evidence>
<dbReference type="InParanoid" id="A0A0C2SNS5"/>
<dbReference type="Proteomes" id="UP000054549">
    <property type="component" value="Unassembled WGS sequence"/>
</dbReference>
<dbReference type="HOGENOM" id="CLU_771522_0_0_1"/>
<protein>
    <submittedName>
        <fullName evidence="1">Uncharacterized protein</fullName>
    </submittedName>
</protein>
<dbReference type="PANTHER" id="PTHR33129:SF1">
    <property type="entry name" value="ATP-BINDING PROTEIN"/>
    <property type="match status" value="1"/>
</dbReference>
<accession>A0A0C2SNS5</accession>
<sequence>MMIKYMIDGVSFLYQTIDGFVFYVSEKVKTIKAWDSSRSIVAFVDADEAEVIPKRFLHYRCVRFILASSPRVSTPSWMNQIGIMFEWKVKLWTPSELYVTGLFLHSSYLDLACLKESVLYFGSNPRRCFSASVSREMLDYIKTKVIEESNSITRNTTLYSLLYGTIYANSFSHEVFEIFPSKESRHTTRVQAVSQWALEQLLEQYQHSQADAAAAFYNMAAGVPFAGPLRGDMFQLQVLKYFDFIKHPKTFNIRHLSTRELSEWTYPGPARRLAVLSQTFPTATLKEVVENKELRHIVPLIPNSAAVNSILYDPDSVLTSFQITINVKHPVAVSGLKRIHHSLKRNSGLAGLRPSIHGRHWRLIFVVPEDLATDFSWQEFEGDTATGEWAAKVDQYVLGLPVDEVFRAMHQENPCRKLSN</sequence>
<gene>
    <name evidence="1" type="ORF">M378DRAFT_178627</name>
</gene>
<proteinExistence type="predicted"/>
<evidence type="ECO:0000313" key="1">
    <source>
        <dbReference type="EMBL" id="KIL64895.1"/>
    </source>
</evidence>
<dbReference type="AlphaFoldDB" id="A0A0C2SNS5"/>
<keyword evidence="2" id="KW-1185">Reference proteome</keyword>
<dbReference type="EMBL" id="KN818246">
    <property type="protein sequence ID" value="KIL64895.1"/>
    <property type="molecule type" value="Genomic_DNA"/>
</dbReference>